<dbReference type="SUPFAM" id="SSF53474">
    <property type="entry name" value="alpha/beta-Hydrolases"/>
    <property type="match status" value="1"/>
</dbReference>
<dbReference type="InterPro" id="IPR029058">
    <property type="entry name" value="AB_hydrolase_fold"/>
</dbReference>
<proteinExistence type="predicted"/>
<accession>A0ABX7X031</accession>
<organism evidence="1 2">
    <name type="scientific">Candidatus Thiothrix anitrata</name>
    <dbReference type="NCBI Taxonomy" id="2823902"/>
    <lineage>
        <taxon>Bacteria</taxon>
        <taxon>Pseudomonadati</taxon>
        <taxon>Pseudomonadota</taxon>
        <taxon>Gammaproteobacteria</taxon>
        <taxon>Thiotrichales</taxon>
        <taxon>Thiotrichaceae</taxon>
        <taxon>Thiothrix</taxon>
    </lineage>
</organism>
<name>A0ABX7X031_9GAMM</name>
<reference evidence="1 2" key="1">
    <citation type="submission" date="2021-04" db="EMBL/GenBank/DDBJ databases">
        <title>Genomics, taxonomy and metabolism of representatives of sulfur bacteria of the genus Thiothrix: Thiothrix fructosivorans QT, Thiothrix unzii A1T and three new species, Thiothrix subterranea sp. nov., Thiothrix litoralis sp. nov. and 'Candidatus Thiothrix anitrata' sp. nov.</title>
        <authorList>
            <person name="Ravin N.V."/>
            <person name="Smolyakov D."/>
            <person name="Rudenko T.S."/>
            <person name="Mardanov A.V."/>
            <person name="Beletsky A.V."/>
            <person name="Markov N.D."/>
            <person name="Fomenkov A.I."/>
            <person name="Roberts R.J."/>
            <person name="Karnachuk O.V."/>
            <person name="Novikov A."/>
            <person name="Grabovich M.Y."/>
        </authorList>
    </citation>
    <scope>NUCLEOTIDE SEQUENCE [LARGE SCALE GENOMIC DNA]</scope>
    <source>
        <strain evidence="1 2">A52</strain>
    </source>
</reference>
<gene>
    <name evidence="1" type="ORF">J8380_13425</name>
</gene>
<evidence type="ECO:0008006" key="3">
    <source>
        <dbReference type="Google" id="ProtNLM"/>
    </source>
</evidence>
<dbReference type="EMBL" id="CP072800">
    <property type="protein sequence ID" value="QTR49252.1"/>
    <property type="molecule type" value="Genomic_DNA"/>
</dbReference>
<sequence>MSIIKEICDSNTLIIAFTGYANKLNIPVNAFFLKSDLVSASKLIVFDESKRKTLGGLPPEHPTFFDVLNHLKNEIKSISANKIIITGTSGGGHSALLYGHLLQADKVVAFSPYPYVSIKTATLMQDPALHTMKKVLDLFDELPKQEKEFLDLKEVLATWNGKTEYFIHVAKDNEWDLKRALYLQGTPKVRIIEHPYNVHGIAGALARDGKLSKCFI</sequence>
<keyword evidence="2" id="KW-1185">Reference proteome</keyword>
<dbReference type="Gene3D" id="3.40.50.1820">
    <property type="entry name" value="alpha/beta hydrolase"/>
    <property type="match status" value="1"/>
</dbReference>
<dbReference type="Proteomes" id="UP000672027">
    <property type="component" value="Chromosome"/>
</dbReference>
<evidence type="ECO:0000313" key="2">
    <source>
        <dbReference type="Proteomes" id="UP000672027"/>
    </source>
</evidence>
<dbReference type="RefSeq" id="WP_210226105.1">
    <property type="nucleotide sequence ID" value="NZ_CP072800.1"/>
</dbReference>
<protein>
    <recommendedName>
        <fullName evidence="3">Alpha/beta hydrolase</fullName>
    </recommendedName>
</protein>
<evidence type="ECO:0000313" key="1">
    <source>
        <dbReference type="EMBL" id="QTR49252.1"/>
    </source>
</evidence>